<dbReference type="Gene3D" id="1.20.144.10">
    <property type="entry name" value="Phosphatidic acid phosphatase type 2/haloperoxidase"/>
    <property type="match status" value="1"/>
</dbReference>
<dbReference type="InterPro" id="IPR000326">
    <property type="entry name" value="PAP2/HPO"/>
</dbReference>
<dbReference type="SUPFAM" id="SSF48317">
    <property type="entry name" value="Acid phosphatase/Vanadium-dependent haloperoxidase"/>
    <property type="match status" value="1"/>
</dbReference>
<dbReference type="InterPro" id="IPR036938">
    <property type="entry name" value="PAP2/HPO_sf"/>
</dbReference>
<sequence length="171" mass="18518">MNSLLQTIDRFDQRLLLALHRRRDGKGRRLLERLTHGGGLRLQSMMILSALLIPATRSLGLRWAAVQLTVTLLVQLLKAVVARVRPYEALAGVTPVRPERDFSFPSGHTAASFATAAVLGGGYPPLAGCWFALAAAIGYSRIWLGVHYPSDVLAGALCGLGTALLMLYKLN</sequence>
<evidence type="ECO:0000256" key="7">
    <source>
        <dbReference type="SAM" id="Phobius"/>
    </source>
</evidence>
<dbReference type="EMBL" id="SLUN01000010">
    <property type="protein sequence ID" value="TCL70104.1"/>
    <property type="molecule type" value="Genomic_DNA"/>
</dbReference>
<comment type="subcellular location">
    <subcellularLocation>
        <location evidence="1">Cell membrane</location>
        <topology evidence="1">Multi-pass membrane protein</topology>
    </subcellularLocation>
</comment>
<comment type="caution">
    <text evidence="9">The sequence shown here is derived from an EMBL/GenBank/DDBJ whole genome shotgun (WGS) entry which is preliminary data.</text>
</comment>
<dbReference type="OrthoDB" id="9789113at2"/>
<evidence type="ECO:0000256" key="1">
    <source>
        <dbReference type="ARBA" id="ARBA00004651"/>
    </source>
</evidence>
<dbReference type="PANTHER" id="PTHR14969">
    <property type="entry name" value="SPHINGOSINE-1-PHOSPHATE PHOSPHOHYDROLASE"/>
    <property type="match status" value="1"/>
</dbReference>
<dbReference type="AlphaFoldDB" id="A0A4R1RUP8"/>
<evidence type="ECO:0000259" key="8">
    <source>
        <dbReference type="SMART" id="SM00014"/>
    </source>
</evidence>
<dbReference type="SMART" id="SM00014">
    <property type="entry name" value="acidPPc"/>
    <property type="match status" value="1"/>
</dbReference>
<keyword evidence="5 7" id="KW-1133">Transmembrane helix</keyword>
<name>A0A4R1RUP8_HYDET</name>
<dbReference type="GO" id="GO:0016787">
    <property type="term" value="F:hydrolase activity"/>
    <property type="evidence" value="ECO:0007669"/>
    <property type="project" value="UniProtKB-KW"/>
</dbReference>
<gene>
    <name evidence="9" type="ORF">EDC14_101093</name>
</gene>
<dbReference type="Pfam" id="PF01569">
    <property type="entry name" value="PAP2"/>
    <property type="match status" value="1"/>
</dbReference>
<evidence type="ECO:0000256" key="5">
    <source>
        <dbReference type="ARBA" id="ARBA00022989"/>
    </source>
</evidence>
<keyword evidence="3 7" id="KW-0812">Transmembrane</keyword>
<keyword evidence="4" id="KW-0378">Hydrolase</keyword>
<organism evidence="9 10">
    <name type="scientific">Hydrogenispora ethanolica</name>
    <dbReference type="NCBI Taxonomy" id="1082276"/>
    <lineage>
        <taxon>Bacteria</taxon>
        <taxon>Bacillati</taxon>
        <taxon>Bacillota</taxon>
        <taxon>Hydrogenispora</taxon>
    </lineage>
</organism>
<evidence type="ECO:0000256" key="6">
    <source>
        <dbReference type="ARBA" id="ARBA00023136"/>
    </source>
</evidence>
<evidence type="ECO:0000313" key="10">
    <source>
        <dbReference type="Proteomes" id="UP000295008"/>
    </source>
</evidence>
<dbReference type="RefSeq" id="WP_132014190.1">
    <property type="nucleotide sequence ID" value="NZ_SLUN01000010.1"/>
</dbReference>
<evidence type="ECO:0000256" key="2">
    <source>
        <dbReference type="ARBA" id="ARBA00022475"/>
    </source>
</evidence>
<accession>A0A4R1RUP8</accession>
<feature type="domain" description="Phosphatidic acid phosphatase type 2/haloperoxidase" evidence="8">
    <location>
        <begin position="58"/>
        <end position="167"/>
    </location>
</feature>
<keyword evidence="2" id="KW-1003">Cell membrane</keyword>
<evidence type="ECO:0000256" key="3">
    <source>
        <dbReference type="ARBA" id="ARBA00022692"/>
    </source>
</evidence>
<proteinExistence type="predicted"/>
<dbReference type="PANTHER" id="PTHR14969:SF62">
    <property type="entry name" value="DECAPRENYLPHOSPHORYL-5-PHOSPHORIBOSE PHOSPHATASE RV3807C-RELATED"/>
    <property type="match status" value="1"/>
</dbReference>
<evidence type="ECO:0000256" key="4">
    <source>
        <dbReference type="ARBA" id="ARBA00022801"/>
    </source>
</evidence>
<feature type="transmembrane region" description="Helical" evidence="7">
    <location>
        <begin position="126"/>
        <end position="146"/>
    </location>
</feature>
<keyword evidence="10" id="KW-1185">Reference proteome</keyword>
<evidence type="ECO:0000313" key="9">
    <source>
        <dbReference type="EMBL" id="TCL70104.1"/>
    </source>
</evidence>
<reference evidence="9 10" key="1">
    <citation type="submission" date="2019-03" db="EMBL/GenBank/DDBJ databases">
        <title>Genomic Encyclopedia of Type Strains, Phase IV (KMG-IV): sequencing the most valuable type-strain genomes for metagenomic binning, comparative biology and taxonomic classification.</title>
        <authorList>
            <person name="Goeker M."/>
        </authorList>
    </citation>
    <scope>NUCLEOTIDE SEQUENCE [LARGE SCALE GENOMIC DNA]</scope>
    <source>
        <strain evidence="9 10">LX-B</strain>
    </source>
</reference>
<dbReference type="GO" id="GO:0005886">
    <property type="term" value="C:plasma membrane"/>
    <property type="evidence" value="ECO:0007669"/>
    <property type="project" value="UniProtKB-SubCell"/>
</dbReference>
<dbReference type="Proteomes" id="UP000295008">
    <property type="component" value="Unassembled WGS sequence"/>
</dbReference>
<keyword evidence="6 7" id="KW-0472">Membrane</keyword>
<protein>
    <submittedName>
        <fullName evidence="9">Undecaprenyl-diphosphatase</fullName>
    </submittedName>
</protein>
<feature type="transmembrane region" description="Helical" evidence="7">
    <location>
        <begin position="152"/>
        <end position="170"/>
    </location>
</feature>